<feature type="transmembrane region" description="Helical" evidence="6">
    <location>
        <begin position="473"/>
        <end position="501"/>
    </location>
</feature>
<dbReference type="InterPro" id="IPR052159">
    <property type="entry name" value="Competence_DNA_uptake"/>
</dbReference>
<reference evidence="9" key="1">
    <citation type="submission" date="2018-02" db="EMBL/GenBank/DDBJ databases">
        <authorList>
            <person name="Hausmann B."/>
        </authorList>
    </citation>
    <scope>NUCLEOTIDE SEQUENCE [LARGE SCALE GENOMIC DNA]</scope>
    <source>
        <strain evidence="9">Peat soil MAG SbA1</strain>
    </source>
</reference>
<dbReference type="InterPro" id="IPR004477">
    <property type="entry name" value="ComEC_N"/>
</dbReference>
<dbReference type="Pfam" id="PF03772">
    <property type="entry name" value="Competence"/>
    <property type="match status" value="1"/>
</dbReference>
<dbReference type="EMBL" id="OMOD01000121">
    <property type="protein sequence ID" value="SPF39671.1"/>
    <property type="molecule type" value="Genomic_DNA"/>
</dbReference>
<feature type="transmembrane region" description="Helical" evidence="6">
    <location>
        <begin position="395"/>
        <end position="415"/>
    </location>
</feature>
<feature type="transmembrane region" description="Helical" evidence="6">
    <location>
        <begin position="573"/>
        <end position="591"/>
    </location>
</feature>
<dbReference type="NCBIfam" id="TIGR00360">
    <property type="entry name" value="ComEC_N-term"/>
    <property type="match status" value="1"/>
</dbReference>
<dbReference type="AlphaFoldDB" id="A0A2U3KJ40"/>
<comment type="subcellular location">
    <subcellularLocation>
        <location evidence="1">Cell membrane</location>
        <topology evidence="1">Multi-pass membrane protein</topology>
    </subcellularLocation>
</comment>
<feature type="transmembrane region" description="Helical" evidence="6">
    <location>
        <begin position="24"/>
        <end position="41"/>
    </location>
</feature>
<organism evidence="8 9">
    <name type="scientific">Candidatus Sulfotelmatobacter kueseliae</name>
    <dbReference type="NCBI Taxonomy" id="2042962"/>
    <lineage>
        <taxon>Bacteria</taxon>
        <taxon>Pseudomonadati</taxon>
        <taxon>Acidobacteriota</taxon>
        <taxon>Terriglobia</taxon>
        <taxon>Terriglobales</taxon>
        <taxon>Candidatus Korobacteraceae</taxon>
        <taxon>Candidatus Sulfotelmatobacter</taxon>
    </lineage>
</organism>
<feature type="transmembrane region" description="Helical" evidence="6">
    <location>
        <begin position="372"/>
        <end position="389"/>
    </location>
</feature>
<evidence type="ECO:0000256" key="6">
    <source>
        <dbReference type="SAM" id="Phobius"/>
    </source>
</evidence>
<dbReference type="Pfam" id="PF13567">
    <property type="entry name" value="DUF4131"/>
    <property type="match status" value="1"/>
</dbReference>
<evidence type="ECO:0000313" key="9">
    <source>
        <dbReference type="Proteomes" id="UP000238701"/>
    </source>
</evidence>
<feature type="transmembrane region" description="Helical" evidence="6">
    <location>
        <begin position="542"/>
        <end position="561"/>
    </location>
</feature>
<accession>A0A2U3KJ40</accession>
<dbReference type="GO" id="GO:0005886">
    <property type="term" value="C:plasma membrane"/>
    <property type="evidence" value="ECO:0007669"/>
    <property type="project" value="UniProtKB-SubCell"/>
</dbReference>
<name>A0A2U3KJ40_9BACT</name>
<dbReference type="InterPro" id="IPR035681">
    <property type="entry name" value="ComA-like_MBL"/>
</dbReference>
<feature type="transmembrane region" description="Helical" evidence="6">
    <location>
        <begin position="598"/>
        <end position="617"/>
    </location>
</feature>
<dbReference type="SUPFAM" id="SSF56281">
    <property type="entry name" value="Metallo-hydrolase/oxidoreductase"/>
    <property type="match status" value="1"/>
</dbReference>
<dbReference type="InterPro" id="IPR001279">
    <property type="entry name" value="Metallo-B-lactamas"/>
</dbReference>
<feature type="domain" description="Metallo-beta-lactamase" evidence="7">
    <location>
        <begin position="637"/>
        <end position="841"/>
    </location>
</feature>
<evidence type="ECO:0000256" key="1">
    <source>
        <dbReference type="ARBA" id="ARBA00004651"/>
    </source>
</evidence>
<feature type="transmembrane region" description="Helical" evidence="6">
    <location>
        <begin position="46"/>
        <end position="64"/>
    </location>
</feature>
<feature type="transmembrane region" description="Helical" evidence="6">
    <location>
        <begin position="332"/>
        <end position="352"/>
    </location>
</feature>
<proteinExistence type="predicted"/>
<feature type="transmembrane region" description="Helical" evidence="6">
    <location>
        <begin position="70"/>
        <end position="89"/>
    </location>
</feature>
<dbReference type="SMART" id="SM00849">
    <property type="entry name" value="Lactamase_B"/>
    <property type="match status" value="1"/>
</dbReference>
<dbReference type="InterPro" id="IPR036866">
    <property type="entry name" value="RibonucZ/Hydroxyglut_hydro"/>
</dbReference>
<dbReference type="Pfam" id="PF00753">
    <property type="entry name" value="Lactamase_B"/>
    <property type="match status" value="1"/>
</dbReference>
<dbReference type="CDD" id="cd07731">
    <property type="entry name" value="ComA-like_MBL-fold"/>
    <property type="match status" value="1"/>
</dbReference>
<dbReference type="InterPro" id="IPR025405">
    <property type="entry name" value="DUF4131"/>
</dbReference>
<evidence type="ECO:0000256" key="3">
    <source>
        <dbReference type="ARBA" id="ARBA00022692"/>
    </source>
</evidence>
<evidence type="ECO:0000256" key="2">
    <source>
        <dbReference type="ARBA" id="ARBA00022475"/>
    </source>
</evidence>
<evidence type="ECO:0000313" key="8">
    <source>
        <dbReference type="EMBL" id="SPF39671.1"/>
    </source>
</evidence>
<keyword evidence="3 6" id="KW-0812">Transmembrane</keyword>
<dbReference type="PANTHER" id="PTHR30619">
    <property type="entry name" value="DNA INTERNALIZATION/COMPETENCE PROTEIN COMEC/REC2"/>
    <property type="match status" value="1"/>
</dbReference>
<protein>
    <submittedName>
        <fullName evidence="8">DNA internalization-related competence protein ComEC/Rec2</fullName>
    </submittedName>
</protein>
<evidence type="ECO:0000259" key="7">
    <source>
        <dbReference type="SMART" id="SM00849"/>
    </source>
</evidence>
<keyword evidence="4 6" id="KW-1133">Transmembrane helix</keyword>
<feature type="transmembrane region" description="Helical" evidence="6">
    <location>
        <begin position="299"/>
        <end position="320"/>
    </location>
</feature>
<sequence length="889" mass="95657">MVVMTRPSAAALPPVFHYKPPHQPMLWAAAAYSLGIIAGVYQWRSTLWWTVAGVSFVAAAAYFARRGSRVGWALALGAFFLFGALQVQVRGTSIRLDTSIQPYANGQELEITARVTRDGRAQPGGLGEIRQTLDVETEQITTGEGETLPIHSGVRLGIYGRSKDSRAEEMSVADPTTALSAGATAPMPAFHYGQRLRFSTKLKLPRNFRNPGAFDYRGYLADHGIAALGSAKIENVELLSGYAGNWFDDWRCRLHRGVVAKVHELWPAREAALIDAMVIGEEAFIDRDTRIDFQRSGTYHVLVVSGMNVSILAFVFFWTLCRLRIADIPATLLTVAFCVAYAFITEVGAPVWRATLMCAVYLGTRLLYRDRAMINALGAAALGLLVFDPRQLFTASFQMTFVCVLIVAAIGIPILQRTSRLYKRALANWESADYTALLPPRVAQFRMDLQLIAGRLSRFIGEKWSRGLIRGTAGFVLVAGELFFISAVMQMGLALPMAYYFHRATTIGWPANLAVVPLMQLLMPTAVAALALGYISPWLAKIPALLTSFALAGITGTVRGLSGLRLADLRVPMPSALMIALAGAALVLAMWAARRRAALAVGGLAALLAASLALAFLTPAPKVHPGLLEVTSIDVGEGDSILLVTPLGKILLIDAGGPIGPGGSQLDFGEDVVSPYLWTRGISHLDAIAITHGHSDHIGGMAAVLKNFKPAELWVGLVPPSQALENVIATAQALGVKVVRHWEGDEFNFGGATVSVLFPPRDLPAGDKPENNDSMVLRVAYRASSVLLEGDAEKRVERRVAALHHPSASLLKVGHHGSANATTPEFVACARPQFAIISVGSGNSFGLPRLETLARLQEAGTRVYRTDLDGAVSFYLDGHSVTASVAALQ</sequence>
<evidence type="ECO:0000256" key="4">
    <source>
        <dbReference type="ARBA" id="ARBA00022989"/>
    </source>
</evidence>
<feature type="transmembrane region" description="Helical" evidence="6">
    <location>
        <begin position="513"/>
        <end position="535"/>
    </location>
</feature>
<dbReference type="Proteomes" id="UP000238701">
    <property type="component" value="Unassembled WGS sequence"/>
</dbReference>
<keyword evidence="2" id="KW-1003">Cell membrane</keyword>
<keyword evidence="5 6" id="KW-0472">Membrane</keyword>
<gene>
    <name evidence="8" type="ORF">SBA1_290033</name>
</gene>
<evidence type="ECO:0000256" key="5">
    <source>
        <dbReference type="ARBA" id="ARBA00023136"/>
    </source>
</evidence>
<dbReference type="Gene3D" id="3.60.15.10">
    <property type="entry name" value="Ribonuclease Z/Hydroxyacylglutathione hydrolase-like"/>
    <property type="match status" value="1"/>
</dbReference>
<dbReference type="PANTHER" id="PTHR30619:SF7">
    <property type="entry name" value="BETA-LACTAMASE DOMAIN PROTEIN"/>
    <property type="match status" value="1"/>
</dbReference>